<keyword evidence="7" id="KW-1185">Reference proteome</keyword>
<accession>A0A2P6TME5</accession>
<proteinExistence type="predicted"/>
<dbReference type="PROSITE" id="PS50181">
    <property type="entry name" value="FBOX"/>
    <property type="match status" value="2"/>
</dbReference>
<dbReference type="InterPro" id="IPR050216">
    <property type="entry name" value="LRR_domain-containing"/>
</dbReference>
<reference evidence="6 7" key="1">
    <citation type="journal article" date="2018" name="Plant J.">
        <title>Genome sequences of Chlorella sorokiniana UTEX 1602 and Micractinium conductrix SAG 241.80: implications to maltose excretion by a green alga.</title>
        <authorList>
            <person name="Arriola M.B."/>
            <person name="Velmurugan N."/>
            <person name="Zhang Y."/>
            <person name="Plunkett M.H."/>
            <person name="Hondzo H."/>
            <person name="Barney B.M."/>
        </authorList>
    </citation>
    <scope>NUCLEOTIDE SEQUENCE [LARGE SCALE GENOMIC DNA]</scope>
    <source>
        <strain evidence="7">UTEX 1602</strain>
    </source>
</reference>
<keyword evidence="2" id="KW-0433">Leucine-rich repeat</keyword>
<sequence>MASHAAAAPLQAAAELACLQRDAALPPSERGPEVAAVLGAAQLADQIEALLPVGADGGATLPDSPAARQRALQAMLKVALADYLCPEEPPQRQAMLDRLAAYMHCIASPPAGSGSGSSKGGGGSGAAAAAAAGGNDVQQPSVASASVEADCEALAEVLRLYLTASQCSDDFEGLQMATEAAAMLAAPDRQAAVARALRHLAAAETAVDGGTSGQQVQQEEQTHQAQQADQQPGLPTLAQLRYACCHLAAESALQVAALSQQPLEAAAAAAAGIRGPALELAPKAFEPSHCSSQLAVVQMAPRRRTAATAAVAAAGAAPTLLSLPDDMLVRCLAELELAERFKAAALVCKRLRALCMSPQLLQTVMFSAQQPEAAVPRLRALLRFLQAHGRQHVSELYLLEIPLDSLPAEQWQEAVALLPACLAACGGPPSHLTRLELQVAQLPSLAWLPRLTALRHLELVCKQQLLRIPCGMQQLSCLTMLALAGAAVELEEGTQLPAGLLLELNLHDGQNQQLPPQVSLLSRLTSMLINDSTYTADGLAVLQAIASLRLRRHLGAANASVAFLQEASYQRAMAPRRRGRSAGAAAAVAAAAGAAHTLLTLPDDLLLRSLGLLSQYQLFSSVPLVCKKLHALCASPAVLKKIEFMLVDVAMPDNSWLPSLTALRLLQLSCEPQALHLPTGLQHLSCLTKLLLSGNPIELAGGAQLPASLLELNLYDEGSRHLPPQVSQLSRLTSLIIAHSSYTPAGFAALESLAALRRLRMINCHAPACLPALTGLEHLFLDTHAGDIDLTDQLEGAFEQLQGLTSLVLRVLSQWVPASLSALSRLQRLSFSVWDEEELTDCSLPAGPWLASILWLGLPWPVLQHSAAAVLANAPQLEYLCSHSLPETDRVSDPCWRRFWRFLVSHLPLHCFAVTVGPMGGLGREEELPSFELLRALLQLQRTRPALRLRCVADVDFQRELCELQSIPELDPPAF</sequence>
<evidence type="ECO:0000256" key="4">
    <source>
        <dbReference type="SAM" id="MobiDB-lite"/>
    </source>
</evidence>
<dbReference type="PANTHER" id="PTHR48051">
    <property type="match status" value="1"/>
</dbReference>
<dbReference type="Gene3D" id="3.80.10.10">
    <property type="entry name" value="Ribonuclease Inhibitor"/>
    <property type="match status" value="2"/>
</dbReference>
<dbReference type="SUPFAM" id="SSF52058">
    <property type="entry name" value="L domain-like"/>
    <property type="match status" value="1"/>
</dbReference>
<comment type="subcellular location">
    <subcellularLocation>
        <location evidence="1">Cytoplasm</location>
        <location evidence="1">Cytoskeleton</location>
        <location evidence="1">Cilium axoneme</location>
    </subcellularLocation>
</comment>
<evidence type="ECO:0000313" key="7">
    <source>
        <dbReference type="Proteomes" id="UP000239899"/>
    </source>
</evidence>
<dbReference type="Pfam" id="PF00646">
    <property type="entry name" value="F-box"/>
    <property type="match status" value="1"/>
</dbReference>
<feature type="region of interest" description="Disordered" evidence="4">
    <location>
        <begin position="205"/>
        <end position="230"/>
    </location>
</feature>
<evidence type="ECO:0000259" key="5">
    <source>
        <dbReference type="PROSITE" id="PS50181"/>
    </source>
</evidence>
<dbReference type="OrthoDB" id="10613480at2759"/>
<dbReference type="InterPro" id="IPR001810">
    <property type="entry name" value="F-box_dom"/>
</dbReference>
<dbReference type="STRING" id="3076.A0A2P6TME5"/>
<dbReference type="InterPro" id="IPR036047">
    <property type="entry name" value="F-box-like_dom_sf"/>
</dbReference>
<evidence type="ECO:0000256" key="3">
    <source>
        <dbReference type="ARBA" id="ARBA00022737"/>
    </source>
</evidence>
<dbReference type="Proteomes" id="UP000239899">
    <property type="component" value="Unassembled WGS sequence"/>
</dbReference>
<comment type="caution">
    <text evidence="6">The sequence shown here is derived from an EMBL/GenBank/DDBJ whole genome shotgun (WGS) entry which is preliminary data.</text>
</comment>
<keyword evidence="3" id="KW-0677">Repeat</keyword>
<gene>
    <name evidence="6" type="ORF">C2E21_5961</name>
</gene>
<name>A0A2P6TME5_CHLSO</name>
<feature type="domain" description="F-box" evidence="5">
    <location>
        <begin position="317"/>
        <end position="364"/>
    </location>
</feature>
<evidence type="ECO:0000256" key="2">
    <source>
        <dbReference type="ARBA" id="ARBA00022614"/>
    </source>
</evidence>
<protein>
    <submittedName>
        <fullName evidence="6">Internalin A</fullName>
    </submittedName>
</protein>
<dbReference type="GO" id="GO:0005930">
    <property type="term" value="C:axoneme"/>
    <property type="evidence" value="ECO:0007669"/>
    <property type="project" value="UniProtKB-SubCell"/>
</dbReference>
<evidence type="ECO:0000256" key="1">
    <source>
        <dbReference type="ARBA" id="ARBA00004430"/>
    </source>
</evidence>
<evidence type="ECO:0000313" key="6">
    <source>
        <dbReference type="EMBL" id="PRW45511.1"/>
    </source>
</evidence>
<dbReference type="PANTHER" id="PTHR48051:SF1">
    <property type="entry name" value="RAS SUPPRESSOR PROTEIN 1"/>
    <property type="match status" value="1"/>
</dbReference>
<feature type="compositionally biased region" description="Low complexity" evidence="4">
    <location>
        <begin position="214"/>
        <end position="230"/>
    </location>
</feature>
<dbReference type="EMBL" id="LHPG02000011">
    <property type="protein sequence ID" value="PRW45511.1"/>
    <property type="molecule type" value="Genomic_DNA"/>
</dbReference>
<dbReference type="AlphaFoldDB" id="A0A2P6TME5"/>
<feature type="domain" description="F-box" evidence="5">
    <location>
        <begin position="595"/>
        <end position="642"/>
    </location>
</feature>
<dbReference type="SUPFAM" id="SSF52047">
    <property type="entry name" value="RNI-like"/>
    <property type="match status" value="1"/>
</dbReference>
<dbReference type="SUPFAM" id="SSF81383">
    <property type="entry name" value="F-box domain"/>
    <property type="match status" value="1"/>
</dbReference>
<dbReference type="InterPro" id="IPR032675">
    <property type="entry name" value="LRR_dom_sf"/>
</dbReference>
<organism evidence="6 7">
    <name type="scientific">Chlorella sorokiniana</name>
    <name type="common">Freshwater green alga</name>
    <dbReference type="NCBI Taxonomy" id="3076"/>
    <lineage>
        <taxon>Eukaryota</taxon>
        <taxon>Viridiplantae</taxon>
        <taxon>Chlorophyta</taxon>
        <taxon>core chlorophytes</taxon>
        <taxon>Trebouxiophyceae</taxon>
        <taxon>Chlorellales</taxon>
        <taxon>Chlorellaceae</taxon>
        <taxon>Chlorella clade</taxon>
        <taxon>Chlorella</taxon>
    </lineage>
</organism>